<evidence type="ECO:0000313" key="2">
    <source>
        <dbReference type="EMBL" id="MBW99593.1"/>
    </source>
</evidence>
<feature type="region of interest" description="Disordered" evidence="1">
    <location>
        <begin position="1"/>
        <end position="40"/>
    </location>
</feature>
<evidence type="ECO:0000256" key="1">
    <source>
        <dbReference type="SAM" id="MobiDB-lite"/>
    </source>
</evidence>
<proteinExistence type="predicted"/>
<protein>
    <submittedName>
        <fullName evidence="2">Uncharacterized protein</fullName>
    </submittedName>
</protein>
<reference evidence="2" key="1">
    <citation type="submission" date="2018-02" db="EMBL/GenBank/DDBJ databases">
        <title>Rhizophora mucronata_Transcriptome.</title>
        <authorList>
            <person name="Meera S.P."/>
            <person name="Sreeshan A."/>
            <person name="Augustine A."/>
        </authorList>
    </citation>
    <scope>NUCLEOTIDE SEQUENCE</scope>
    <source>
        <tissue evidence="2">Leaf</tissue>
    </source>
</reference>
<name>A0A2P2K1J4_RHIMU</name>
<organism evidence="2">
    <name type="scientific">Rhizophora mucronata</name>
    <name type="common">Asiatic mangrove</name>
    <dbReference type="NCBI Taxonomy" id="61149"/>
    <lineage>
        <taxon>Eukaryota</taxon>
        <taxon>Viridiplantae</taxon>
        <taxon>Streptophyta</taxon>
        <taxon>Embryophyta</taxon>
        <taxon>Tracheophyta</taxon>
        <taxon>Spermatophyta</taxon>
        <taxon>Magnoliopsida</taxon>
        <taxon>eudicotyledons</taxon>
        <taxon>Gunneridae</taxon>
        <taxon>Pentapetalae</taxon>
        <taxon>rosids</taxon>
        <taxon>fabids</taxon>
        <taxon>Malpighiales</taxon>
        <taxon>Rhizophoraceae</taxon>
        <taxon>Rhizophora</taxon>
    </lineage>
</organism>
<dbReference type="AlphaFoldDB" id="A0A2P2K1J4"/>
<dbReference type="EMBL" id="GGEC01019110">
    <property type="protein sequence ID" value="MBW99593.1"/>
    <property type="molecule type" value="Transcribed_RNA"/>
</dbReference>
<accession>A0A2P2K1J4</accession>
<sequence length="58" mass="6332">MASSEGLSELTPPPLPASPPKDGDVSRPISEAGPTGADEQRNEELKKVWFYLFISLFK</sequence>